<dbReference type="Proteomes" id="UP000532936">
    <property type="component" value="Unassembled WGS sequence"/>
</dbReference>
<dbReference type="AlphaFoldDB" id="A0A7W6A498"/>
<dbReference type="EMBL" id="JACIDA010000001">
    <property type="protein sequence ID" value="MBB3871986.1"/>
    <property type="molecule type" value="Genomic_DNA"/>
</dbReference>
<feature type="region of interest" description="Disordered" evidence="1">
    <location>
        <begin position="1"/>
        <end position="22"/>
    </location>
</feature>
<name>A0A7W6A498_9CAUL</name>
<evidence type="ECO:0000313" key="2">
    <source>
        <dbReference type="EMBL" id="MBB3871986.1"/>
    </source>
</evidence>
<gene>
    <name evidence="2" type="ORF">GGR11_001500</name>
</gene>
<protein>
    <recommendedName>
        <fullName evidence="4">Gene transfer agent family protein</fullName>
    </recommendedName>
</protein>
<reference evidence="2 3" key="1">
    <citation type="submission" date="2020-08" db="EMBL/GenBank/DDBJ databases">
        <title>Genomic Encyclopedia of Type Strains, Phase IV (KMG-IV): sequencing the most valuable type-strain genomes for metagenomic binning, comparative biology and taxonomic classification.</title>
        <authorList>
            <person name="Goeker M."/>
        </authorList>
    </citation>
    <scope>NUCLEOTIDE SEQUENCE [LARGE SCALE GENOMIC DNA]</scope>
    <source>
        <strain evidence="2 3">DSM 14878</strain>
    </source>
</reference>
<sequence>MSGGDWPPSGRGAALSPQGGEIGARGEAGVVLGGVRRRVCLTLGALAEIETGLAVEGLAAAAERMKALSARDLMVVLAAVLRGGGETLDVAGVEPREAARAVAAAFEAAAR</sequence>
<evidence type="ECO:0000256" key="1">
    <source>
        <dbReference type="SAM" id="MobiDB-lite"/>
    </source>
</evidence>
<evidence type="ECO:0008006" key="4">
    <source>
        <dbReference type="Google" id="ProtNLM"/>
    </source>
</evidence>
<dbReference type="RefSeq" id="WP_221205104.1">
    <property type="nucleotide sequence ID" value="NZ_JACIDA010000001.1"/>
</dbReference>
<organism evidence="2 3">
    <name type="scientific">Brevundimonas mediterranea</name>
    <dbReference type="NCBI Taxonomy" id="74329"/>
    <lineage>
        <taxon>Bacteria</taxon>
        <taxon>Pseudomonadati</taxon>
        <taxon>Pseudomonadota</taxon>
        <taxon>Alphaproteobacteria</taxon>
        <taxon>Caulobacterales</taxon>
        <taxon>Caulobacteraceae</taxon>
        <taxon>Brevundimonas</taxon>
    </lineage>
</organism>
<comment type="caution">
    <text evidence="2">The sequence shown here is derived from an EMBL/GenBank/DDBJ whole genome shotgun (WGS) entry which is preliminary data.</text>
</comment>
<dbReference type="InterPro" id="IPR021791">
    <property type="entry name" value="Phage_TAC_11"/>
</dbReference>
<accession>A0A7W6A498</accession>
<evidence type="ECO:0000313" key="3">
    <source>
        <dbReference type="Proteomes" id="UP000532936"/>
    </source>
</evidence>
<proteinExistence type="predicted"/>
<dbReference type="Pfam" id="PF11836">
    <property type="entry name" value="Phage_TAC_11"/>
    <property type="match status" value="1"/>
</dbReference>